<dbReference type="GO" id="GO:0006313">
    <property type="term" value="P:DNA transposition"/>
    <property type="evidence" value="ECO:0007669"/>
    <property type="project" value="InterPro"/>
</dbReference>
<accession>A0A0U2XP45</accession>
<evidence type="ECO:0000313" key="3">
    <source>
        <dbReference type="EMBL" id="ALU25105.1"/>
    </source>
</evidence>
<sequence>MDKFTQFIGIDISKDYFDVAIYVDANSCKHNQFENTKTGVDQFMKWMKSEGCCVEETLICMEHIGIYKNILVDILLSKNCNLWVEMAYRIIRSSGIQRGKNDKIDSKRIALYAKKNQEEAKLFKASKAVLNKIQALLGQREMSIAHKTAIEVRTNEFKGFNDELYKVLSKNDKAIIKALENAIKVIEEQLNTLIRENQEVSEIFDCVISVRGVGDITAMFLICYTNAFTSFEDSRQLASYCGVVPFEYTSGKSVRGKAKVHFMANKKLKKLLHLCALSAVRWDPEIRAYYERKVGEGKHKMLVLNNVRNKLVQRICSCVRNKKAYEVRQVA</sequence>
<evidence type="ECO:0000259" key="1">
    <source>
        <dbReference type="Pfam" id="PF01548"/>
    </source>
</evidence>
<dbReference type="PANTHER" id="PTHR33055">
    <property type="entry name" value="TRANSPOSASE FOR INSERTION SEQUENCE ELEMENT IS1111A"/>
    <property type="match status" value="1"/>
</dbReference>
<dbReference type="EMBL" id="CP013690">
    <property type="protein sequence ID" value="ALU25105.1"/>
    <property type="molecule type" value="Genomic_DNA"/>
</dbReference>
<dbReference type="KEGG" id="mod:AS202_02550"/>
<feature type="domain" description="Transposase IS116/IS110/IS902 C-terminal" evidence="2">
    <location>
        <begin position="208"/>
        <end position="291"/>
    </location>
</feature>
<dbReference type="NCBIfam" id="NF033542">
    <property type="entry name" value="transpos_IS110"/>
    <property type="match status" value="1"/>
</dbReference>
<dbReference type="GO" id="GO:0003677">
    <property type="term" value="F:DNA binding"/>
    <property type="evidence" value="ECO:0007669"/>
    <property type="project" value="InterPro"/>
</dbReference>
<evidence type="ECO:0000313" key="4">
    <source>
        <dbReference type="Proteomes" id="UP000069030"/>
    </source>
</evidence>
<dbReference type="AlphaFoldDB" id="A0A0U2XP45"/>
<protein>
    <submittedName>
        <fullName evidence="3">Uncharacterized protein</fullName>
    </submittedName>
</protein>
<organism evidence="3 4">
    <name type="scientific">Myroides odoratimimus</name>
    <dbReference type="NCBI Taxonomy" id="76832"/>
    <lineage>
        <taxon>Bacteria</taxon>
        <taxon>Pseudomonadati</taxon>
        <taxon>Bacteroidota</taxon>
        <taxon>Flavobacteriia</taxon>
        <taxon>Flavobacteriales</taxon>
        <taxon>Flavobacteriaceae</taxon>
        <taxon>Myroides</taxon>
    </lineage>
</organism>
<dbReference type="PANTHER" id="PTHR33055:SF3">
    <property type="entry name" value="PUTATIVE TRANSPOSASE FOR IS117-RELATED"/>
    <property type="match status" value="1"/>
</dbReference>
<reference evidence="3 4" key="1">
    <citation type="journal article" date="2016" name="J. Zhejiang Univ. Sci. B">
        <title>Antibiotic resistance mechanisms of Myroides sp.</title>
        <authorList>
            <person name="Hu S."/>
            <person name="Yuan S."/>
            <person name="Qu H."/>
            <person name="Jiang T."/>
            <person name="Zhou Y."/>
            <person name="Wang M."/>
            <person name="Ming D."/>
        </authorList>
    </citation>
    <scope>NUCLEOTIDE SEQUENCE [LARGE SCALE GENOMIC DNA]</scope>
    <source>
        <strain evidence="3 4">PR63039</strain>
    </source>
</reference>
<dbReference type="Proteomes" id="UP000069030">
    <property type="component" value="Chromosome"/>
</dbReference>
<dbReference type="InterPro" id="IPR047650">
    <property type="entry name" value="Transpos_IS110"/>
</dbReference>
<dbReference type="Pfam" id="PF02371">
    <property type="entry name" value="Transposase_20"/>
    <property type="match status" value="1"/>
</dbReference>
<evidence type="ECO:0000259" key="2">
    <source>
        <dbReference type="Pfam" id="PF02371"/>
    </source>
</evidence>
<gene>
    <name evidence="3" type="ORF">AS202_02550</name>
</gene>
<feature type="domain" description="Transposase IS110-like N-terminal" evidence="1">
    <location>
        <begin position="8"/>
        <end position="150"/>
    </location>
</feature>
<proteinExistence type="predicted"/>
<dbReference type="InterPro" id="IPR003346">
    <property type="entry name" value="Transposase_20"/>
</dbReference>
<name>A0A0U2XP45_9FLAO</name>
<dbReference type="RefSeq" id="WP_006256902.1">
    <property type="nucleotide sequence ID" value="NZ_CP013690.1"/>
</dbReference>
<dbReference type="InterPro" id="IPR002525">
    <property type="entry name" value="Transp_IS110-like_N"/>
</dbReference>
<dbReference type="GO" id="GO:0004803">
    <property type="term" value="F:transposase activity"/>
    <property type="evidence" value="ECO:0007669"/>
    <property type="project" value="InterPro"/>
</dbReference>
<dbReference type="Pfam" id="PF01548">
    <property type="entry name" value="DEDD_Tnp_IS110"/>
    <property type="match status" value="1"/>
</dbReference>